<dbReference type="PANTHER" id="PTHR46228">
    <property type="entry name" value="KELCH DOMAIN-CONTAINING PROTEIN"/>
    <property type="match status" value="1"/>
</dbReference>
<dbReference type="Gene3D" id="2.120.10.80">
    <property type="entry name" value="Kelch-type beta propeller"/>
    <property type="match status" value="2"/>
</dbReference>
<keyword evidence="4" id="KW-1185">Reference proteome</keyword>
<reference evidence="4" key="1">
    <citation type="journal article" date="2002" name="Science">
        <title>The draft genome of Ciona intestinalis: insights into chordate and vertebrate origins.</title>
        <authorList>
            <person name="Dehal P."/>
            <person name="Satou Y."/>
            <person name="Campbell R.K."/>
            <person name="Chapman J."/>
            <person name="Degnan B."/>
            <person name="De Tomaso A."/>
            <person name="Davidson B."/>
            <person name="Di Gregorio A."/>
            <person name="Gelpke M."/>
            <person name="Goodstein D.M."/>
            <person name="Harafuji N."/>
            <person name="Hastings K.E."/>
            <person name="Ho I."/>
            <person name="Hotta K."/>
            <person name="Huang W."/>
            <person name="Kawashima T."/>
            <person name="Lemaire P."/>
            <person name="Martinez D."/>
            <person name="Meinertzhagen I.A."/>
            <person name="Necula S."/>
            <person name="Nonaka M."/>
            <person name="Putnam N."/>
            <person name="Rash S."/>
            <person name="Saiga H."/>
            <person name="Satake M."/>
            <person name="Terry A."/>
            <person name="Yamada L."/>
            <person name="Wang H.G."/>
            <person name="Awazu S."/>
            <person name="Azumi K."/>
            <person name="Boore J."/>
            <person name="Branno M."/>
            <person name="Chin-Bow S."/>
            <person name="DeSantis R."/>
            <person name="Doyle S."/>
            <person name="Francino P."/>
            <person name="Keys D.N."/>
            <person name="Haga S."/>
            <person name="Hayashi H."/>
            <person name="Hino K."/>
            <person name="Imai K.S."/>
            <person name="Inaba K."/>
            <person name="Kano S."/>
            <person name="Kobayashi K."/>
            <person name="Kobayashi M."/>
            <person name="Lee B.I."/>
            <person name="Makabe K.W."/>
            <person name="Manohar C."/>
            <person name="Matassi G."/>
            <person name="Medina M."/>
            <person name="Mochizuki Y."/>
            <person name="Mount S."/>
            <person name="Morishita T."/>
            <person name="Miura S."/>
            <person name="Nakayama A."/>
            <person name="Nishizaka S."/>
            <person name="Nomoto H."/>
            <person name="Ohta F."/>
            <person name="Oishi K."/>
            <person name="Rigoutsos I."/>
            <person name="Sano M."/>
            <person name="Sasaki A."/>
            <person name="Sasakura Y."/>
            <person name="Shoguchi E."/>
            <person name="Shin-i T."/>
            <person name="Spagnuolo A."/>
            <person name="Stainier D."/>
            <person name="Suzuki M.M."/>
            <person name="Tassy O."/>
            <person name="Takatori N."/>
            <person name="Tokuoka M."/>
            <person name="Yagi K."/>
            <person name="Yoshizaki F."/>
            <person name="Wada S."/>
            <person name="Zhang C."/>
            <person name="Hyatt P.D."/>
            <person name="Larimer F."/>
            <person name="Detter C."/>
            <person name="Doggett N."/>
            <person name="Glavina T."/>
            <person name="Hawkins T."/>
            <person name="Richardson P."/>
            <person name="Lucas S."/>
            <person name="Kohara Y."/>
            <person name="Levine M."/>
            <person name="Satoh N."/>
            <person name="Rokhsar D.S."/>
        </authorList>
    </citation>
    <scope>NUCLEOTIDE SEQUENCE [LARGE SCALE GENOMIC DNA]</scope>
</reference>
<dbReference type="OrthoDB" id="10251809at2759"/>
<evidence type="ECO:0000313" key="4">
    <source>
        <dbReference type="Proteomes" id="UP000008144"/>
    </source>
</evidence>
<dbReference type="HOGENOM" id="CLU_042804_0_0_1"/>
<protein>
    <submittedName>
        <fullName evidence="3">Kelch domain-containing protein 2</fullName>
    </submittedName>
</protein>
<accession>A0A1W5BA90</accession>
<name>F6TR45_CIOIN</name>
<evidence type="ECO:0000256" key="2">
    <source>
        <dbReference type="ARBA" id="ARBA00022737"/>
    </source>
</evidence>
<keyword evidence="1" id="KW-0880">Kelch repeat</keyword>
<dbReference type="AlphaFoldDB" id="F6TR45"/>
<dbReference type="EMBL" id="EAAA01000434">
    <property type="status" value="NOT_ANNOTATED_CDS"/>
    <property type="molecule type" value="Genomic_DNA"/>
</dbReference>
<reference evidence="3" key="3">
    <citation type="submission" date="2025-08" db="UniProtKB">
        <authorList>
            <consortium name="Ensembl"/>
        </authorList>
    </citation>
    <scope>IDENTIFICATION</scope>
</reference>
<dbReference type="SUPFAM" id="SSF117281">
    <property type="entry name" value="Kelch motif"/>
    <property type="match status" value="1"/>
</dbReference>
<dbReference type="SUPFAM" id="SSF50965">
    <property type="entry name" value="Galactose oxidase, central domain"/>
    <property type="match status" value="1"/>
</dbReference>
<dbReference type="Pfam" id="PF24681">
    <property type="entry name" value="Kelch_KLHDC2_KLHL20_DRC7"/>
    <property type="match status" value="2"/>
</dbReference>
<dbReference type="PANTHER" id="PTHR46228:SF2">
    <property type="entry name" value="KELCH REPEAT PROTEIN (AFU_ORTHOLOGUE AFUA_4G14350)"/>
    <property type="match status" value="1"/>
</dbReference>
<dbReference type="GeneID" id="100178727"/>
<dbReference type="OMA" id="MGKLLQF"/>
<organism evidence="3 4">
    <name type="scientific">Ciona intestinalis</name>
    <name type="common">Transparent sea squirt</name>
    <name type="synonym">Ascidia intestinalis</name>
    <dbReference type="NCBI Taxonomy" id="7719"/>
    <lineage>
        <taxon>Eukaryota</taxon>
        <taxon>Metazoa</taxon>
        <taxon>Chordata</taxon>
        <taxon>Tunicata</taxon>
        <taxon>Ascidiacea</taxon>
        <taxon>Phlebobranchia</taxon>
        <taxon>Cionidae</taxon>
        <taxon>Ciona</taxon>
    </lineage>
</organism>
<dbReference type="InParanoid" id="F6TR45"/>
<sequence length="371" mass="42702">MDDIKPVKRSGHVAVLWNNNMYIWGGYNESDDLIERRQFSSITWKYDLNQNKWSKQTTGNYKPRERLGSCASCVNGKMIVFAGCVFPDDQNDVNVLDLRKMEWKSLQPTGVPPSSRNKLSCCVYYDRIIYFGGYGPSPKQHEIRNGEYIADTSVWRNYRGWNNHLFAYDINTNAWITLPNKGEAPCPRAAHTMTSVEDKAFLFGGRHKNERLNDFHQLCLKTFTWTEITPSSPYQPIGRSWHSCIAINRKTLFLFGGLDTQQNVLCDEWLYCLHNNEWIKLNKPNSYPRLWHTACTGAYHGQVVVFGGCRSNIFADNQEHCNDLIFFNLQPKPLLRICLEVVTLHGKKLLKKDVLPKSLYELVSKMAGEGG</sequence>
<accession>F6TR45</accession>
<reference evidence="3" key="2">
    <citation type="journal article" date="2008" name="Genome Biol.">
        <title>Improved genome assembly and evidence-based global gene model set for the chordate Ciona intestinalis: new insight into intron and operon populations.</title>
        <authorList>
            <person name="Satou Y."/>
            <person name="Mineta K."/>
            <person name="Ogasawara M."/>
            <person name="Sasakura Y."/>
            <person name="Shoguchi E."/>
            <person name="Ueno K."/>
            <person name="Yamada L."/>
            <person name="Matsumoto J."/>
            <person name="Wasserscheid J."/>
            <person name="Dewar K."/>
            <person name="Wiley G.B."/>
            <person name="Macmil S.L."/>
            <person name="Roe B.A."/>
            <person name="Zeller R.W."/>
            <person name="Hastings K.E."/>
            <person name="Lemaire P."/>
            <person name="Lindquist E."/>
            <person name="Endo T."/>
            <person name="Hotta K."/>
            <person name="Inaba K."/>
        </authorList>
    </citation>
    <scope>NUCLEOTIDE SEQUENCE [LARGE SCALE GENOMIC DNA]</scope>
    <source>
        <strain evidence="3">wild type</strain>
    </source>
</reference>
<dbReference type="Ensembl" id="ENSCINT00000005288.3">
    <property type="protein sequence ID" value="ENSCINP00000005288.3"/>
    <property type="gene ID" value="ENSCING00000002598.3"/>
</dbReference>
<reference evidence="3" key="4">
    <citation type="submission" date="2025-09" db="UniProtKB">
        <authorList>
            <consortium name="Ensembl"/>
        </authorList>
    </citation>
    <scope>IDENTIFICATION</scope>
</reference>
<evidence type="ECO:0000313" key="3">
    <source>
        <dbReference type="Ensembl" id="ENSCINP00000005288.3"/>
    </source>
</evidence>
<dbReference type="Proteomes" id="UP000008144">
    <property type="component" value="Chromosome 10"/>
</dbReference>
<dbReference type="RefSeq" id="XP_018669338.1">
    <property type="nucleotide sequence ID" value="XM_018813793.2"/>
</dbReference>
<dbReference type="KEGG" id="cin:100178727"/>
<proteinExistence type="predicted"/>
<evidence type="ECO:0000256" key="1">
    <source>
        <dbReference type="ARBA" id="ARBA00022441"/>
    </source>
</evidence>
<dbReference type="STRING" id="7719.ENSCINP00000005288"/>
<keyword evidence="2" id="KW-0677">Repeat</keyword>
<gene>
    <name evidence="3" type="primary">LOC100178727</name>
</gene>
<dbReference type="InterPro" id="IPR011043">
    <property type="entry name" value="Gal_Oxase/kelch_b-propeller"/>
</dbReference>
<dbReference type="InterPro" id="IPR015915">
    <property type="entry name" value="Kelch-typ_b-propeller"/>
</dbReference>